<evidence type="ECO:0000313" key="1">
    <source>
        <dbReference type="EMBL" id="XOU08923.1"/>
    </source>
</evidence>
<proteinExistence type="predicted"/>
<dbReference type="Proteomes" id="UP001305925">
    <property type="component" value="Plasmid lp36"/>
</dbReference>
<dbReference type="EMBL" id="CP179252">
    <property type="protein sequence ID" value="XOU08923.1"/>
    <property type="molecule type" value="Genomic_DNA"/>
</dbReference>
<name>A0ACD5G5X6_9SPIR</name>
<accession>A0ACD5G5X6</accession>
<sequence length="44" mass="5619">MQRKKDLKKNLLLMFLQIRYFFRRKVDDDFQIQLKKNYLLTVRL</sequence>
<reference evidence="1" key="1">
    <citation type="submission" date="2024-11" db="EMBL/GenBank/DDBJ databases">
        <title>Sequencing of Borrelia variable plasmids from multiple Borrelia sensu lato isolates.</title>
        <authorList>
            <person name="Mongodin E.F."/>
            <person name="Rudenko N."/>
            <person name="Fraser C.M."/>
            <person name="Schutzer S."/>
            <person name="Luft B."/>
            <person name="Morgan R."/>
            <person name="Casjens S."/>
            <person name="Qiu W."/>
        </authorList>
    </citation>
    <scope>NUCLEOTIDE SEQUENCE</scope>
    <source>
        <strain evidence="1">SCW30h</strain>
    </source>
</reference>
<keyword evidence="2" id="KW-1185">Reference proteome</keyword>
<protein>
    <submittedName>
        <fullName evidence="1">Uncharacterized protein</fullName>
    </submittedName>
</protein>
<evidence type="ECO:0000313" key="2">
    <source>
        <dbReference type="Proteomes" id="UP001305925"/>
    </source>
</evidence>
<geneLocation type="plasmid" evidence="1 2">
    <name>lp36</name>
</geneLocation>
<keyword evidence="1" id="KW-0614">Plasmid</keyword>
<organism evidence="1 2">
    <name type="scientific">Borreliella americana</name>
    <dbReference type="NCBI Taxonomy" id="478807"/>
    <lineage>
        <taxon>Bacteria</taxon>
        <taxon>Pseudomonadati</taxon>
        <taxon>Spirochaetota</taxon>
        <taxon>Spirochaetia</taxon>
        <taxon>Spirochaetales</taxon>
        <taxon>Borreliaceae</taxon>
        <taxon>Borreliella</taxon>
    </lineage>
</organism>
<gene>
    <name evidence="1" type="ORF">QIA00_04980</name>
</gene>